<dbReference type="Proteomes" id="UP000664132">
    <property type="component" value="Unassembled WGS sequence"/>
</dbReference>
<keyword evidence="3" id="KW-1185">Reference proteome</keyword>
<gene>
    <name evidence="2" type="ORF">IFR04_010791</name>
</gene>
<dbReference type="AlphaFoldDB" id="A0A8H7TC35"/>
<accession>A0A8H7TC35</accession>
<dbReference type="EMBL" id="JAFJYH010000198">
    <property type="protein sequence ID" value="KAG4416088.1"/>
    <property type="molecule type" value="Genomic_DNA"/>
</dbReference>
<feature type="transmembrane region" description="Helical" evidence="1">
    <location>
        <begin position="457"/>
        <end position="476"/>
    </location>
</feature>
<keyword evidence="1" id="KW-1133">Transmembrane helix</keyword>
<proteinExistence type="predicted"/>
<dbReference type="OrthoDB" id="5428055at2759"/>
<name>A0A8H7TC35_9HELO</name>
<evidence type="ECO:0000256" key="1">
    <source>
        <dbReference type="SAM" id="Phobius"/>
    </source>
</evidence>
<organism evidence="2 3">
    <name type="scientific">Cadophora malorum</name>
    <dbReference type="NCBI Taxonomy" id="108018"/>
    <lineage>
        <taxon>Eukaryota</taxon>
        <taxon>Fungi</taxon>
        <taxon>Dikarya</taxon>
        <taxon>Ascomycota</taxon>
        <taxon>Pezizomycotina</taxon>
        <taxon>Leotiomycetes</taxon>
        <taxon>Helotiales</taxon>
        <taxon>Ploettnerulaceae</taxon>
        <taxon>Cadophora</taxon>
    </lineage>
</organism>
<reference evidence="2" key="1">
    <citation type="submission" date="2021-02" db="EMBL/GenBank/DDBJ databases">
        <title>Genome sequence Cadophora malorum strain M34.</title>
        <authorList>
            <person name="Stefanovic E."/>
            <person name="Vu D."/>
            <person name="Scully C."/>
            <person name="Dijksterhuis J."/>
            <person name="Roader J."/>
            <person name="Houbraken J."/>
        </authorList>
    </citation>
    <scope>NUCLEOTIDE SEQUENCE</scope>
    <source>
        <strain evidence="2">M34</strain>
    </source>
</reference>
<comment type="caution">
    <text evidence="2">The sequence shown here is derived from an EMBL/GenBank/DDBJ whole genome shotgun (WGS) entry which is preliminary data.</text>
</comment>
<dbReference type="Gene3D" id="1.20.58.340">
    <property type="entry name" value="Magnesium transport protein CorA, transmembrane region"/>
    <property type="match status" value="1"/>
</dbReference>
<keyword evidence="1" id="KW-0472">Membrane</keyword>
<evidence type="ECO:0000313" key="2">
    <source>
        <dbReference type="EMBL" id="KAG4416088.1"/>
    </source>
</evidence>
<feature type="transmembrane region" description="Helical" evidence="1">
    <location>
        <begin position="488"/>
        <end position="513"/>
    </location>
</feature>
<protein>
    <submittedName>
        <fullName evidence="2">Uncharacterized protein</fullName>
    </submittedName>
</protein>
<evidence type="ECO:0000313" key="3">
    <source>
        <dbReference type="Proteomes" id="UP000664132"/>
    </source>
</evidence>
<sequence>MFQHHHQATAHPPVHEKWLRAEGPYLDYVTKMESLYPGTGTSDTLNYHIGSRVGQSRSVVLERRPDERWSRQTFNNHVEIKDHFKKRGDIDHSKTLDSSRQRIYILEGLDPHFVEAYGSYFFMDPRFFVRQERNDLWNLKMGGSVIQDTIVLPSLVDCNRYVRVKYREVREFGHQLRDWRTVCALTGRHVAAIGFGGRLDTTAAVARKFSYWSRVGENDNWDVVILCDPPVSKVHVMSRPMTLDIFRSEPFQGGYPDFIKREDGDPNHSHFLEPPHRRSFLDDLCFYYENHHQALAKSQRSQTPATPSLATMFPLKIVCSHYLKLIDYFEVIINRLAKVEWQLSRQSDYDDYDGPAVQEQWSSLQLSARRLAEFNEDVEDILRDLGIPITSQDTLTSKVDWTSSDQDLRYIYQRLQNMKGKVDQMTTATMGLSNIVGSRQALSEARRSVKEAKSTKTLTVVGLIFIPLAYTCALFSMSDAFRPGSHLFWVYIAVSVPLVFLVFVGTFVIQLGYDEDAAWSGKKFRGALLAVFGKDKAM</sequence>
<keyword evidence="1" id="KW-0812">Transmembrane</keyword>